<evidence type="ECO:0000313" key="1">
    <source>
        <dbReference type="EMBL" id="MDK9498037.1"/>
    </source>
</evidence>
<proteinExistence type="predicted"/>
<dbReference type="RefSeq" id="WP_285343675.1">
    <property type="nucleotide sequence ID" value="NZ_JASITI010000025.1"/>
</dbReference>
<dbReference type="GO" id="GO:0016787">
    <property type="term" value="F:hydrolase activity"/>
    <property type="evidence" value="ECO:0007669"/>
    <property type="project" value="UniProtKB-KW"/>
</dbReference>
<gene>
    <name evidence="1" type="ORF">QEZ40_002985</name>
</gene>
<name>A0ABT7GWQ8_9ACTN</name>
<organism evidence="1 2">
    <name type="scientific">Streptomyces katrae</name>
    <dbReference type="NCBI Taxonomy" id="68223"/>
    <lineage>
        <taxon>Bacteria</taxon>
        <taxon>Bacillati</taxon>
        <taxon>Actinomycetota</taxon>
        <taxon>Actinomycetes</taxon>
        <taxon>Kitasatosporales</taxon>
        <taxon>Streptomycetaceae</taxon>
        <taxon>Streptomyces</taxon>
    </lineage>
</organism>
<dbReference type="Gene3D" id="3.40.50.1820">
    <property type="entry name" value="alpha/beta hydrolase"/>
    <property type="match status" value="1"/>
</dbReference>
<keyword evidence="2" id="KW-1185">Reference proteome</keyword>
<protein>
    <submittedName>
        <fullName evidence="1">Alpha/beta hydrolase</fullName>
    </submittedName>
</protein>
<accession>A0ABT7GWQ8</accession>
<reference evidence="1 2" key="1">
    <citation type="submission" date="2023-05" db="EMBL/GenBank/DDBJ databases">
        <title>Sequencing and Assembly of Streptomyces sp. NP73.</title>
        <authorList>
            <person name="Konwar A.N."/>
            <person name="Saikia K."/>
            <person name="Thakur D."/>
        </authorList>
    </citation>
    <scope>NUCLEOTIDE SEQUENCE [LARGE SCALE GENOMIC DNA]</scope>
    <source>
        <strain evidence="1 2">NP73</strain>
    </source>
</reference>
<dbReference type="SUPFAM" id="SSF53474">
    <property type="entry name" value="alpha/beta-Hydrolases"/>
    <property type="match status" value="1"/>
</dbReference>
<keyword evidence="1" id="KW-0378">Hydrolase</keyword>
<dbReference type="Proteomes" id="UP001223390">
    <property type="component" value="Unassembled WGS sequence"/>
</dbReference>
<evidence type="ECO:0000313" key="2">
    <source>
        <dbReference type="Proteomes" id="UP001223390"/>
    </source>
</evidence>
<sequence>MVSGPVRPVSRACSSSPVPRLIPGARAEIIAATGHGPQIDHPDVVNARMLSFMEDADSLTAPRG</sequence>
<dbReference type="EMBL" id="JASITI010000025">
    <property type="protein sequence ID" value="MDK9498037.1"/>
    <property type="molecule type" value="Genomic_DNA"/>
</dbReference>
<dbReference type="InterPro" id="IPR029058">
    <property type="entry name" value="AB_hydrolase_fold"/>
</dbReference>
<comment type="caution">
    <text evidence="1">The sequence shown here is derived from an EMBL/GenBank/DDBJ whole genome shotgun (WGS) entry which is preliminary data.</text>
</comment>